<reference evidence="3 4" key="1">
    <citation type="submission" date="2020-08" db="EMBL/GenBank/DDBJ databases">
        <title>Draft genome sequence of Parasphingopyxis sp. GrpM-11.</title>
        <authorList>
            <person name="Oh J."/>
            <person name="Roh D.-H."/>
        </authorList>
    </citation>
    <scope>NUCLEOTIDE SEQUENCE [LARGE SCALE GENOMIC DNA]</scope>
    <source>
        <strain evidence="3 4">GrpM-11</strain>
    </source>
</reference>
<dbReference type="Proteomes" id="UP000564378">
    <property type="component" value="Unassembled WGS sequence"/>
</dbReference>
<sequence length="106" mass="11034">MSSAAAPPDPLIADRGPPLPAGAQSHRAIGPFDAESIPAGLFRLHRLKAGAWGIVTIRAGGIRFVWDDAEGGARDLTAPASILVPPEVPHHLEKAGSVELAIAFWS</sequence>
<gene>
    <name evidence="3" type="ORF">H6P80_03010</name>
</gene>
<protein>
    <submittedName>
        <fullName evidence="3">DUF1971 domain-containing protein</fullName>
    </submittedName>
</protein>
<dbReference type="Pfam" id="PF09313">
    <property type="entry name" value="TehB-like"/>
    <property type="match status" value="1"/>
</dbReference>
<dbReference type="InterPro" id="IPR015392">
    <property type="entry name" value="TehB/YeaR-like_dom"/>
</dbReference>
<evidence type="ECO:0000259" key="2">
    <source>
        <dbReference type="Pfam" id="PF09313"/>
    </source>
</evidence>
<accession>A0A842HUH6</accession>
<feature type="domain" description="TehB/YeaR-like" evidence="2">
    <location>
        <begin position="32"/>
        <end position="99"/>
    </location>
</feature>
<organism evidence="3 4">
    <name type="scientific">Parasphingopyxis marina</name>
    <dbReference type="NCBI Taxonomy" id="2761622"/>
    <lineage>
        <taxon>Bacteria</taxon>
        <taxon>Pseudomonadati</taxon>
        <taxon>Pseudomonadota</taxon>
        <taxon>Alphaproteobacteria</taxon>
        <taxon>Sphingomonadales</taxon>
        <taxon>Sphingomonadaceae</taxon>
        <taxon>Parasphingopyxis</taxon>
    </lineage>
</organism>
<dbReference type="EMBL" id="JACJVJ010000001">
    <property type="protein sequence ID" value="MBC2776585.1"/>
    <property type="molecule type" value="Genomic_DNA"/>
</dbReference>
<dbReference type="SUPFAM" id="SSF51197">
    <property type="entry name" value="Clavaminate synthase-like"/>
    <property type="match status" value="1"/>
</dbReference>
<evidence type="ECO:0000313" key="3">
    <source>
        <dbReference type="EMBL" id="MBC2776585.1"/>
    </source>
</evidence>
<evidence type="ECO:0000313" key="4">
    <source>
        <dbReference type="Proteomes" id="UP000564378"/>
    </source>
</evidence>
<keyword evidence="4" id="KW-1185">Reference proteome</keyword>
<feature type="region of interest" description="Disordered" evidence="1">
    <location>
        <begin position="1"/>
        <end position="27"/>
    </location>
</feature>
<dbReference type="Gene3D" id="2.60.120.10">
    <property type="entry name" value="Jelly Rolls"/>
    <property type="match status" value="1"/>
</dbReference>
<proteinExistence type="predicted"/>
<comment type="caution">
    <text evidence="3">The sequence shown here is derived from an EMBL/GenBank/DDBJ whole genome shotgun (WGS) entry which is preliminary data.</text>
</comment>
<dbReference type="AlphaFoldDB" id="A0A842HUH6"/>
<dbReference type="InterPro" id="IPR014710">
    <property type="entry name" value="RmlC-like_jellyroll"/>
</dbReference>
<name>A0A842HUH6_9SPHN</name>
<dbReference type="RefSeq" id="WP_185799857.1">
    <property type="nucleotide sequence ID" value="NZ_JACJVJ010000001.1"/>
</dbReference>
<evidence type="ECO:0000256" key="1">
    <source>
        <dbReference type="SAM" id="MobiDB-lite"/>
    </source>
</evidence>